<organism evidence="1 2">
    <name type="scientific">Ambrosia artemisiifolia</name>
    <name type="common">Common ragweed</name>
    <dbReference type="NCBI Taxonomy" id="4212"/>
    <lineage>
        <taxon>Eukaryota</taxon>
        <taxon>Viridiplantae</taxon>
        <taxon>Streptophyta</taxon>
        <taxon>Embryophyta</taxon>
        <taxon>Tracheophyta</taxon>
        <taxon>Spermatophyta</taxon>
        <taxon>Magnoliopsida</taxon>
        <taxon>eudicotyledons</taxon>
        <taxon>Gunneridae</taxon>
        <taxon>Pentapetalae</taxon>
        <taxon>asterids</taxon>
        <taxon>campanulids</taxon>
        <taxon>Asterales</taxon>
        <taxon>Asteraceae</taxon>
        <taxon>Asteroideae</taxon>
        <taxon>Heliantheae alliance</taxon>
        <taxon>Heliantheae</taxon>
        <taxon>Ambrosia</taxon>
    </lineage>
</organism>
<keyword evidence="2" id="KW-1185">Reference proteome</keyword>
<gene>
    <name evidence="1" type="ORF">M8C21_033152</name>
</gene>
<protein>
    <submittedName>
        <fullName evidence="1">Uncharacterized protein</fullName>
    </submittedName>
</protein>
<dbReference type="EMBL" id="JAMZMK010007959">
    <property type="protein sequence ID" value="KAI7742555.1"/>
    <property type="molecule type" value="Genomic_DNA"/>
</dbReference>
<evidence type="ECO:0000313" key="2">
    <source>
        <dbReference type="Proteomes" id="UP001206925"/>
    </source>
</evidence>
<feature type="non-terminal residue" evidence="1">
    <location>
        <position position="94"/>
    </location>
</feature>
<reference evidence="1" key="1">
    <citation type="submission" date="2022-06" db="EMBL/GenBank/DDBJ databases">
        <title>Uncovering the hologenomic basis of an extraordinary plant invasion.</title>
        <authorList>
            <person name="Bieker V.C."/>
            <person name="Martin M.D."/>
            <person name="Gilbert T."/>
            <person name="Hodgins K."/>
            <person name="Battlay P."/>
            <person name="Petersen B."/>
            <person name="Wilson J."/>
        </authorList>
    </citation>
    <scope>NUCLEOTIDE SEQUENCE</scope>
    <source>
        <strain evidence="1">AA19_3_7</strain>
        <tissue evidence="1">Leaf</tissue>
    </source>
</reference>
<proteinExistence type="predicted"/>
<dbReference type="Proteomes" id="UP001206925">
    <property type="component" value="Unassembled WGS sequence"/>
</dbReference>
<name>A0AAD5GH92_AMBAR</name>
<comment type="caution">
    <text evidence="1">The sequence shown here is derived from an EMBL/GenBank/DDBJ whole genome shotgun (WGS) entry which is preliminary data.</text>
</comment>
<evidence type="ECO:0000313" key="1">
    <source>
        <dbReference type="EMBL" id="KAI7742555.1"/>
    </source>
</evidence>
<accession>A0AAD5GH92</accession>
<dbReference type="AlphaFoldDB" id="A0AAD5GH92"/>
<sequence length="94" mass="10368">MKELNEKKRGSLTSEKVIGGLIPFVTLLELEDDLPVASDTHNQARTKSHMSMHGYVLNLPWHYVGGVWILQINICSHIFISAGCSEAGKMSGET</sequence>